<evidence type="ECO:0000313" key="2">
    <source>
        <dbReference type="Proteomes" id="UP001341840"/>
    </source>
</evidence>
<dbReference type="Pfam" id="PF03004">
    <property type="entry name" value="Transposase_24"/>
    <property type="match status" value="1"/>
</dbReference>
<comment type="caution">
    <text evidence="1">The sequence shown here is derived from an EMBL/GenBank/DDBJ whole genome shotgun (WGS) entry which is preliminary data.</text>
</comment>
<gene>
    <name evidence="1" type="ORF">PIB30_075789</name>
</gene>
<keyword evidence="2" id="KW-1185">Reference proteome</keyword>
<reference evidence="1 2" key="1">
    <citation type="journal article" date="2023" name="Plants (Basel)">
        <title>Bridging the Gap: Combining Genomics and Transcriptomics Approaches to Understand Stylosanthes scabra, an Orphan Legume from the Brazilian Caatinga.</title>
        <authorList>
            <person name="Ferreira-Neto J.R.C."/>
            <person name="da Silva M.D."/>
            <person name="Binneck E."/>
            <person name="de Melo N.F."/>
            <person name="da Silva R.H."/>
            <person name="de Melo A.L.T.M."/>
            <person name="Pandolfi V."/>
            <person name="Bustamante F.O."/>
            <person name="Brasileiro-Vidal A.C."/>
            <person name="Benko-Iseppon A.M."/>
        </authorList>
    </citation>
    <scope>NUCLEOTIDE SEQUENCE [LARGE SCALE GENOMIC DNA]</scope>
    <source>
        <tissue evidence="1">Leaves</tissue>
    </source>
</reference>
<dbReference type="InterPro" id="IPR004252">
    <property type="entry name" value="Probable_transposase_24"/>
</dbReference>
<proteinExistence type="predicted"/>
<accession>A0ABU6QSE4</accession>
<evidence type="ECO:0000313" key="1">
    <source>
        <dbReference type="EMBL" id="MED6113974.1"/>
    </source>
</evidence>
<dbReference type="EMBL" id="JASCZI010000976">
    <property type="protein sequence ID" value="MED6113974.1"/>
    <property type="molecule type" value="Genomic_DNA"/>
</dbReference>
<name>A0ABU6QSE4_9FABA</name>
<organism evidence="1 2">
    <name type="scientific">Stylosanthes scabra</name>
    <dbReference type="NCBI Taxonomy" id="79078"/>
    <lineage>
        <taxon>Eukaryota</taxon>
        <taxon>Viridiplantae</taxon>
        <taxon>Streptophyta</taxon>
        <taxon>Embryophyta</taxon>
        <taxon>Tracheophyta</taxon>
        <taxon>Spermatophyta</taxon>
        <taxon>Magnoliopsida</taxon>
        <taxon>eudicotyledons</taxon>
        <taxon>Gunneridae</taxon>
        <taxon>Pentapetalae</taxon>
        <taxon>rosids</taxon>
        <taxon>fabids</taxon>
        <taxon>Fabales</taxon>
        <taxon>Fabaceae</taxon>
        <taxon>Papilionoideae</taxon>
        <taxon>50 kb inversion clade</taxon>
        <taxon>dalbergioids sensu lato</taxon>
        <taxon>Dalbergieae</taxon>
        <taxon>Pterocarpus clade</taxon>
        <taxon>Stylosanthes</taxon>
    </lineage>
</organism>
<dbReference type="Proteomes" id="UP001341840">
    <property type="component" value="Unassembled WGS sequence"/>
</dbReference>
<protein>
    <submittedName>
        <fullName evidence="1">Uncharacterized protein</fullName>
    </submittedName>
</protein>
<sequence>MDGQLKALCGVLDKKEMNVEWLHDSSCIMGGMLKLEAQNGERPHKFRSYVVDAKRGNLRKHLELHLQETPRVDVRDSKQGAPQGWIRDDLFDMLQTLELGRTPTQSEVFVRTHTRKNDRLWVDKRSEDVNDAFLAELKRLQDERQAIIDAGGPTLPPPPALDEDEVWTRIVGDCKQGRIYGMSVVPLHKYPPLFGDPDDDDIASGPPDLRKQVTLFNKEISQRAEAHAQRVATLEVVCAAKVRTLESTVQTQLQEVSS</sequence>